<evidence type="ECO:0000313" key="2">
    <source>
        <dbReference type="Proteomes" id="UP000232688"/>
    </source>
</evidence>
<accession>A0A2N0QGH9</accession>
<protein>
    <submittedName>
        <fullName evidence="1">Uncharacterized protein</fullName>
    </submittedName>
</protein>
<gene>
    <name evidence="1" type="ORF">RhiirA1_489195</name>
</gene>
<evidence type="ECO:0000313" key="1">
    <source>
        <dbReference type="EMBL" id="PKC50155.1"/>
    </source>
</evidence>
<name>A0A2N0QGH9_9GLOM</name>
<organism evidence="1 2">
    <name type="scientific">Rhizophagus irregularis</name>
    <dbReference type="NCBI Taxonomy" id="588596"/>
    <lineage>
        <taxon>Eukaryota</taxon>
        <taxon>Fungi</taxon>
        <taxon>Fungi incertae sedis</taxon>
        <taxon>Mucoromycota</taxon>
        <taxon>Glomeromycotina</taxon>
        <taxon>Glomeromycetes</taxon>
        <taxon>Glomerales</taxon>
        <taxon>Glomeraceae</taxon>
        <taxon>Rhizophagus</taxon>
    </lineage>
</organism>
<dbReference type="EMBL" id="LLXH01010842">
    <property type="protein sequence ID" value="PKC50155.1"/>
    <property type="molecule type" value="Genomic_DNA"/>
</dbReference>
<dbReference type="AlphaFoldDB" id="A0A2N0QGH9"/>
<proteinExistence type="predicted"/>
<reference evidence="1 2" key="1">
    <citation type="submission" date="2017-10" db="EMBL/GenBank/DDBJ databases">
        <title>Extensive intraspecific genome diversity in a model arbuscular mycorrhizal fungus.</title>
        <authorList>
            <person name="Chen E.C.H."/>
            <person name="Morin E."/>
            <person name="Baudet D."/>
            <person name="Noel J."/>
            <person name="Ndikumana S."/>
            <person name="Charron P."/>
            <person name="St-Onge C."/>
            <person name="Giorgi J."/>
            <person name="Grigoriev I.V."/>
            <person name="Roux C."/>
            <person name="Martin F.M."/>
            <person name="Corradi N."/>
        </authorList>
    </citation>
    <scope>NUCLEOTIDE SEQUENCE [LARGE SCALE GENOMIC DNA]</scope>
    <source>
        <strain evidence="1 2">A1</strain>
    </source>
</reference>
<comment type="caution">
    <text evidence="1">The sequence shown here is derived from an EMBL/GenBank/DDBJ whole genome shotgun (WGS) entry which is preliminary data.</text>
</comment>
<dbReference type="Proteomes" id="UP000232688">
    <property type="component" value="Unassembled WGS sequence"/>
</dbReference>
<reference evidence="1 2" key="2">
    <citation type="submission" date="2017-10" db="EMBL/GenBank/DDBJ databases">
        <title>Genome analyses suggest a sexual origin of heterokaryosis in a supposedly ancient asexual fungus.</title>
        <authorList>
            <person name="Corradi N."/>
            <person name="Sedzielewska K."/>
            <person name="Noel J."/>
            <person name="Charron P."/>
            <person name="Farinelli L."/>
            <person name="Marton T."/>
            <person name="Kruger M."/>
            <person name="Pelin A."/>
            <person name="Brachmann A."/>
            <person name="Corradi N."/>
        </authorList>
    </citation>
    <scope>NUCLEOTIDE SEQUENCE [LARGE SCALE GENOMIC DNA]</scope>
    <source>
        <strain evidence="1 2">A1</strain>
    </source>
</reference>
<sequence length="131" mass="15343">MLEKFRSRRLFGWRMVDFLREAGMIISIIDPIPKSEENVVSLSQAVKANSSIVKAEEISDVSNATIVDRETAEFLENKSRKTLEEMRSLDRHHIVECYEISPESLTENFISKYGNYNHIKWFRAYKQLRDA</sequence>
<feature type="non-terminal residue" evidence="1">
    <location>
        <position position="131"/>
    </location>
</feature>
<dbReference type="VEuPathDB" id="FungiDB:RhiirA1_489195"/>